<dbReference type="PANTHER" id="PTHR35585">
    <property type="entry name" value="HHE DOMAIN PROTEIN (AFU_ORTHOLOGUE AFUA_4G00730)"/>
    <property type="match status" value="1"/>
</dbReference>
<sequence length="197" mass="21255">MGTAAEDRQKAAELPEGDVVRILLEQHARIRELFPAITDSAGARKQELFDELRALLAVHETAEELVLRPMTSTSGEGAEAIAAARNEEEAAATEVLKELEEVDVGDPDFDVRLATLEHAVLQHAEAEEQEEFPIILQAYDAEVRRAMGLEVRAAEKVAPTHPHPSAAGSTAAQLVLGPFAAIKDRAKDAIKAISILP</sequence>
<dbReference type="Gene3D" id="1.20.120.520">
    <property type="entry name" value="nmb1532 protein domain like"/>
    <property type="match status" value="1"/>
</dbReference>
<feature type="domain" description="Hemerythrin-like" evidence="1">
    <location>
        <begin position="19"/>
        <end position="134"/>
    </location>
</feature>
<dbReference type="Pfam" id="PF01814">
    <property type="entry name" value="Hemerythrin"/>
    <property type="match status" value="1"/>
</dbReference>
<proteinExistence type="predicted"/>
<dbReference type="Proteomes" id="UP001596072">
    <property type="component" value="Unassembled WGS sequence"/>
</dbReference>
<protein>
    <submittedName>
        <fullName evidence="2">Hemerythrin domain-containing protein</fullName>
    </submittedName>
</protein>
<evidence type="ECO:0000313" key="2">
    <source>
        <dbReference type="EMBL" id="MFC5728656.1"/>
    </source>
</evidence>
<name>A0ABW0ZGG8_9ACTN</name>
<dbReference type="PANTHER" id="PTHR35585:SF1">
    <property type="entry name" value="HHE DOMAIN PROTEIN (AFU_ORTHOLOGUE AFUA_4G00730)"/>
    <property type="match status" value="1"/>
</dbReference>
<evidence type="ECO:0000313" key="3">
    <source>
        <dbReference type="Proteomes" id="UP001596072"/>
    </source>
</evidence>
<dbReference type="EMBL" id="JBHSNS010000002">
    <property type="protein sequence ID" value="MFC5728656.1"/>
    <property type="molecule type" value="Genomic_DNA"/>
</dbReference>
<accession>A0ABW0ZGG8</accession>
<reference evidence="3" key="1">
    <citation type="journal article" date="2019" name="Int. J. Syst. Evol. Microbiol.">
        <title>The Global Catalogue of Microorganisms (GCM) 10K type strain sequencing project: providing services to taxonomists for standard genome sequencing and annotation.</title>
        <authorList>
            <consortium name="The Broad Institute Genomics Platform"/>
            <consortium name="The Broad Institute Genome Sequencing Center for Infectious Disease"/>
            <person name="Wu L."/>
            <person name="Ma J."/>
        </authorList>
    </citation>
    <scope>NUCLEOTIDE SEQUENCE [LARGE SCALE GENOMIC DNA]</scope>
    <source>
        <strain evidence="3">YIM 94188</strain>
    </source>
</reference>
<organism evidence="2 3">
    <name type="scientific">Nocardioides vastitatis</name>
    <dbReference type="NCBI Taxonomy" id="2568655"/>
    <lineage>
        <taxon>Bacteria</taxon>
        <taxon>Bacillati</taxon>
        <taxon>Actinomycetota</taxon>
        <taxon>Actinomycetes</taxon>
        <taxon>Propionibacteriales</taxon>
        <taxon>Nocardioidaceae</taxon>
        <taxon>Nocardioides</taxon>
    </lineage>
</organism>
<dbReference type="RefSeq" id="WP_136434774.1">
    <property type="nucleotide sequence ID" value="NZ_JBHSNS010000002.1"/>
</dbReference>
<evidence type="ECO:0000259" key="1">
    <source>
        <dbReference type="Pfam" id="PF01814"/>
    </source>
</evidence>
<gene>
    <name evidence="2" type="ORF">ACFPQB_06970</name>
</gene>
<comment type="caution">
    <text evidence="2">The sequence shown here is derived from an EMBL/GenBank/DDBJ whole genome shotgun (WGS) entry which is preliminary data.</text>
</comment>
<keyword evidence="3" id="KW-1185">Reference proteome</keyword>
<dbReference type="InterPro" id="IPR012312">
    <property type="entry name" value="Hemerythrin-like"/>
</dbReference>